<dbReference type="GO" id="GO:0010181">
    <property type="term" value="F:FMN binding"/>
    <property type="evidence" value="ECO:0007669"/>
    <property type="project" value="TreeGrafter"/>
</dbReference>
<dbReference type="GO" id="GO:0009055">
    <property type="term" value="F:electron transfer activity"/>
    <property type="evidence" value="ECO:0007669"/>
    <property type="project" value="TreeGrafter"/>
</dbReference>
<dbReference type="PANTHER" id="PTHR47307:SF1">
    <property type="entry name" value="GLUTATHIONE-REGULATED POTASSIUM-EFFLUX SYSTEM ANCILLARY PROTEIN KEFG"/>
    <property type="match status" value="1"/>
</dbReference>
<sequence>MTRTLVILTHPDMGRSRISRRWAEAIRAAGDITLHDLYARYPEGQIDGEAERQIVTDHDRIVLQFPLTWYSCPPLLSVWQTEIMKRGWAYGPGGRALRLKTLGIAFSTGSNGRDYQPDGRYGRTLDEVTVPFELMAVHTGMHYLPPFTLTGARECDDAAIAASAQAYLHHLRHAEPRLIASGKDDDRARTAYPEDAAAHM</sequence>
<dbReference type="Pfam" id="PF02525">
    <property type="entry name" value="Flavodoxin_2"/>
    <property type="match status" value="1"/>
</dbReference>
<accession>A0A0D6B4X9</accession>
<dbReference type="SUPFAM" id="SSF52218">
    <property type="entry name" value="Flavoproteins"/>
    <property type="match status" value="1"/>
</dbReference>
<gene>
    <name evidence="3" type="primary">mdaB</name>
    <name evidence="3" type="ORF">NHU_03039</name>
</gene>
<feature type="domain" description="Flavodoxin-like fold" evidence="2">
    <location>
        <begin position="3"/>
        <end position="171"/>
    </location>
</feature>
<proteinExistence type="predicted"/>
<organism evidence="3 4">
    <name type="scientific">Rhodovulum sulfidophilum</name>
    <name type="common">Rhodobacter sulfidophilus</name>
    <dbReference type="NCBI Taxonomy" id="35806"/>
    <lineage>
        <taxon>Bacteria</taxon>
        <taxon>Pseudomonadati</taxon>
        <taxon>Pseudomonadota</taxon>
        <taxon>Alphaproteobacteria</taxon>
        <taxon>Rhodobacterales</taxon>
        <taxon>Paracoccaceae</taxon>
        <taxon>Rhodovulum</taxon>
    </lineage>
</organism>
<evidence type="ECO:0000256" key="1">
    <source>
        <dbReference type="ARBA" id="ARBA00023002"/>
    </source>
</evidence>
<evidence type="ECO:0000313" key="3">
    <source>
        <dbReference type="EMBL" id="BAQ70183.1"/>
    </source>
</evidence>
<dbReference type="Gene3D" id="3.40.50.360">
    <property type="match status" value="1"/>
</dbReference>
<evidence type="ECO:0000259" key="2">
    <source>
        <dbReference type="Pfam" id="PF02525"/>
    </source>
</evidence>
<evidence type="ECO:0000313" key="4">
    <source>
        <dbReference type="Proteomes" id="UP000064912"/>
    </source>
</evidence>
<dbReference type="PANTHER" id="PTHR47307">
    <property type="entry name" value="GLUTATHIONE-REGULATED POTASSIUM-EFFLUX SYSTEM ANCILLARY PROTEIN KEFG"/>
    <property type="match status" value="1"/>
</dbReference>
<dbReference type="EMBL" id="AP014800">
    <property type="protein sequence ID" value="BAQ70183.1"/>
    <property type="molecule type" value="Genomic_DNA"/>
</dbReference>
<dbReference type="KEGG" id="rsu:NHU_03039"/>
<protein>
    <submittedName>
        <fullName evidence="3">MdaB protein</fullName>
    </submittedName>
</protein>
<dbReference type="Proteomes" id="UP000064912">
    <property type="component" value="Chromosome"/>
</dbReference>
<dbReference type="InterPro" id="IPR029039">
    <property type="entry name" value="Flavoprotein-like_sf"/>
</dbReference>
<dbReference type="PATRIC" id="fig|35806.4.peg.3124"/>
<dbReference type="InterPro" id="IPR046980">
    <property type="entry name" value="KefG/KefF"/>
</dbReference>
<dbReference type="InterPro" id="IPR003680">
    <property type="entry name" value="Flavodoxin_fold"/>
</dbReference>
<dbReference type="GO" id="GO:0003955">
    <property type="term" value="F:NAD(P)H dehydrogenase (quinone) activity"/>
    <property type="evidence" value="ECO:0007669"/>
    <property type="project" value="TreeGrafter"/>
</dbReference>
<name>A0A0D6B4X9_RHOSU</name>
<keyword evidence="1" id="KW-0560">Oxidoreductase</keyword>
<dbReference type="AlphaFoldDB" id="A0A0D6B4X9"/>
<reference evidence="3 4" key="1">
    <citation type="submission" date="2015-02" db="EMBL/GenBank/DDBJ databases">
        <title>Genome sequene of Rhodovulum sulfidophilum DSM 2351.</title>
        <authorList>
            <person name="Nagao N."/>
        </authorList>
    </citation>
    <scope>NUCLEOTIDE SEQUENCE [LARGE SCALE GENOMIC DNA]</scope>
    <source>
        <strain evidence="3 4">DSM 2351</strain>
    </source>
</reference>